<feature type="compositionally biased region" description="Basic residues" evidence="1">
    <location>
        <begin position="40"/>
        <end position="50"/>
    </location>
</feature>
<feature type="region of interest" description="Disordered" evidence="1">
    <location>
        <begin position="128"/>
        <end position="177"/>
    </location>
</feature>
<dbReference type="AlphaFoldDB" id="A0A267FRX3"/>
<gene>
    <name evidence="2" type="ORF">BOX15_Mlig011257g1</name>
</gene>
<comment type="caution">
    <text evidence="2">The sequence shown here is derived from an EMBL/GenBank/DDBJ whole genome shotgun (WGS) entry which is preliminary data.</text>
</comment>
<sequence>MNSRQSSQRDSPKSPTATATLAKADGGGLDSLVQTLDRAARRRRRQQRRHPFADASAVSSRTATPSSRRSCQRRPQQLERRQPQRPCVEHCRFQICEVTCELGSPGLAGTDADDEDEPLLTEGGAEARADGNQSNAVSRRSCRNRTIGSGASATRCSSLSKRQGRRRRRRPQQGSEEALIGSVAESLVALSRDLQLCVHTIRDTVTELQRCSDDSD</sequence>
<organism evidence="2 3">
    <name type="scientific">Macrostomum lignano</name>
    <dbReference type="NCBI Taxonomy" id="282301"/>
    <lineage>
        <taxon>Eukaryota</taxon>
        <taxon>Metazoa</taxon>
        <taxon>Spiralia</taxon>
        <taxon>Lophotrochozoa</taxon>
        <taxon>Platyhelminthes</taxon>
        <taxon>Rhabditophora</taxon>
        <taxon>Macrostomorpha</taxon>
        <taxon>Macrostomida</taxon>
        <taxon>Macrostomidae</taxon>
        <taxon>Macrostomum</taxon>
    </lineage>
</organism>
<dbReference type="EMBL" id="NIVC01000812">
    <property type="protein sequence ID" value="PAA76570.1"/>
    <property type="molecule type" value="Genomic_DNA"/>
</dbReference>
<reference evidence="2 3" key="1">
    <citation type="submission" date="2017-06" db="EMBL/GenBank/DDBJ databases">
        <title>A platform for efficient transgenesis in Macrostomum lignano, a flatworm model organism for stem cell research.</title>
        <authorList>
            <person name="Berezikov E."/>
        </authorList>
    </citation>
    <scope>NUCLEOTIDE SEQUENCE [LARGE SCALE GENOMIC DNA]</scope>
    <source>
        <strain evidence="2">DV1</strain>
        <tissue evidence="2">Whole organism</tissue>
    </source>
</reference>
<feature type="compositionally biased region" description="Polar residues" evidence="1">
    <location>
        <begin position="1"/>
        <end position="19"/>
    </location>
</feature>
<feature type="region of interest" description="Disordered" evidence="1">
    <location>
        <begin position="1"/>
        <end position="84"/>
    </location>
</feature>
<proteinExistence type="predicted"/>
<protein>
    <submittedName>
        <fullName evidence="2">Uncharacterized protein</fullName>
    </submittedName>
</protein>
<feature type="compositionally biased region" description="Basic residues" evidence="1">
    <location>
        <begin position="162"/>
        <end position="171"/>
    </location>
</feature>
<name>A0A267FRX3_9PLAT</name>
<accession>A0A267FRX3</accession>
<feature type="compositionally biased region" description="Polar residues" evidence="1">
    <location>
        <begin position="131"/>
        <end position="161"/>
    </location>
</feature>
<evidence type="ECO:0000313" key="3">
    <source>
        <dbReference type="Proteomes" id="UP000215902"/>
    </source>
</evidence>
<dbReference type="Proteomes" id="UP000215902">
    <property type="component" value="Unassembled WGS sequence"/>
</dbReference>
<keyword evidence="3" id="KW-1185">Reference proteome</keyword>
<feature type="compositionally biased region" description="Low complexity" evidence="1">
    <location>
        <begin position="55"/>
        <end position="75"/>
    </location>
</feature>
<evidence type="ECO:0000313" key="2">
    <source>
        <dbReference type="EMBL" id="PAA76570.1"/>
    </source>
</evidence>
<evidence type="ECO:0000256" key="1">
    <source>
        <dbReference type="SAM" id="MobiDB-lite"/>
    </source>
</evidence>